<dbReference type="GO" id="GO:0043856">
    <property type="term" value="F:anti-sigma factor antagonist activity"/>
    <property type="evidence" value="ECO:0007669"/>
    <property type="project" value="InterPro"/>
</dbReference>
<dbReference type="NCBIfam" id="TIGR00377">
    <property type="entry name" value="ant_ant_sig"/>
    <property type="match status" value="1"/>
</dbReference>
<comment type="similarity">
    <text evidence="1 2">Belongs to the anti-sigma-factor antagonist family.</text>
</comment>
<dbReference type="Gene3D" id="3.30.750.24">
    <property type="entry name" value="STAS domain"/>
    <property type="match status" value="1"/>
</dbReference>
<dbReference type="SUPFAM" id="SSF52091">
    <property type="entry name" value="SpoIIaa-like"/>
    <property type="match status" value="1"/>
</dbReference>
<sequence length="112" mass="11751">MRLLKIITRDAATGPVLEITGELGYANAAELRDLLTTLTLQPGQRLVLDLAGMDFCGSNGVTALIAARNLAHAARADIALAAVPARTLRVLNVVGLDQIFPVLPDSHAATQP</sequence>
<dbReference type="PANTHER" id="PTHR33495">
    <property type="entry name" value="ANTI-SIGMA FACTOR ANTAGONIST TM_1081-RELATED-RELATED"/>
    <property type="match status" value="1"/>
</dbReference>
<dbReference type="CDD" id="cd07043">
    <property type="entry name" value="STAS_anti-anti-sigma_factors"/>
    <property type="match status" value="1"/>
</dbReference>
<dbReference type="InterPro" id="IPR003658">
    <property type="entry name" value="Anti-sigma_ant"/>
</dbReference>
<accession>A0AB39MPI3</accession>
<reference evidence="4" key="1">
    <citation type="submission" date="2024-07" db="EMBL/GenBank/DDBJ databases">
        <authorList>
            <person name="Yu S.T."/>
        </authorList>
    </citation>
    <scope>NUCLEOTIDE SEQUENCE</scope>
    <source>
        <strain evidence="4">R11</strain>
    </source>
</reference>
<proteinExistence type="inferred from homology"/>
<organism evidence="4">
    <name type="scientific">Streptomyces sp. R11</name>
    <dbReference type="NCBI Taxonomy" id="3238625"/>
    <lineage>
        <taxon>Bacteria</taxon>
        <taxon>Bacillati</taxon>
        <taxon>Actinomycetota</taxon>
        <taxon>Actinomycetes</taxon>
        <taxon>Kitasatosporales</taxon>
        <taxon>Streptomycetaceae</taxon>
        <taxon>Streptomyces</taxon>
    </lineage>
</organism>
<feature type="domain" description="STAS" evidence="3">
    <location>
        <begin position="16"/>
        <end position="112"/>
    </location>
</feature>
<gene>
    <name evidence="4" type="ORF">AB5J55_00395</name>
</gene>
<evidence type="ECO:0000313" key="4">
    <source>
        <dbReference type="EMBL" id="XDQ08236.1"/>
    </source>
</evidence>
<name>A0AB39MPI3_9ACTN</name>
<evidence type="ECO:0000256" key="1">
    <source>
        <dbReference type="ARBA" id="ARBA00009013"/>
    </source>
</evidence>
<evidence type="ECO:0000256" key="2">
    <source>
        <dbReference type="RuleBase" id="RU003749"/>
    </source>
</evidence>
<dbReference type="Pfam" id="PF01740">
    <property type="entry name" value="STAS"/>
    <property type="match status" value="1"/>
</dbReference>
<dbReference type="InterPro" id="IPR002645">
    <property type="entry name" value="STAS_dom"/>
</dbReference>
<dbReference type="PROSITE" id="PS50801">
    <property type="entry name" value="STAS"/>
    <property type="match status" value="1"/>
</dbReference>
<protein>
    <recommendedName>
        <fullName evidence="2">Anti-sigma factor antagonist</fullName>
    </recommendedName>
</protein>
<dbReference type="InterPro" id="IPR036513">
    <property type="entry name" value="STAS_dom_sf"/>
</dbReference>
<dbReference type="AlphaFoldDB" id="A0AB39MPI3"/>
<dbReference type="RefSeq" id="WP_369268695.1">
    <property type="nucleotide sequence ID" value="NZ_CP163432.1"/>
</dbReference>
<evidence type="ECO:0000259" key="3">
    <source>
        <dbReference type="PROSITE" id="PS50801"/>
    </source>
</evidence>
<dbReference type="PANTHER" id="PTHR33495:SF2">
    <property type="entry name" value="ANTI-SIGMA FACTOR ANTAGONIST TM_1081-RELATED"/>
    <property type="match status" value="1"/>
</dbReference>
<dbReference type="EMBL" id="CP163432">
    <property type="protein sequence ID" value="XDQ08236.1"/>
    <property type="molecule type" value="Genomic_DNA"/>
</dbReference>